<dbReference type="GO" id="GO:0030246">
    <property type="term" value="F:carbohydrate binding"/>
    <property type="evidence" value="ECO:0007669"/>
    <property type="project" value="UniProtKB-UniRule"/>
</dbReference>
<dbReference type="GO" id="GO:0016936">
    <property type="term" value="F:galactoside binding"/>
    <property type="evidence" value="ECO:0007669"/>
    <property type="project" value="TreeGrafter"/>
</dbReference>
<dbReference type="PANTHER" id="PTHR11346:SF176">
    <property type="entry name" value="32 KDA BETA-GALACTOSIDE-BINDING LECTIN LEC-3"/>
    <property type="match status" value="1"/>
</dbReference>
<dbReference type="Proteomes" id="UP000494040">
    <property type="component" value="Unassembled WGS sequence"/>
</dbReference>
<dbReference type="SMART" id="SM00276">
    <property type="entry name" value="GLECT"/>
    <property type="match status" value="1"/>
</dbReference>
<keyword evidence="6" id="KW-1185">Reference proteome</keyword>
<dbReference type="OrthoDB" id="5795596at2759"/>
<evidence type="ECO:0000259" key="4">
    <source>
        <dbReference type="PROSITE" id="PS51304"/>
    </source>
</evidence>
<protein>
    <recommendedName>
        <fullName evidence="2">Galectin</fullName>
    </recommendedName>
</protein>
<dbReference type="SUPFAM" id="SSF49899">
    <property type="entry name" value="Concanavalin A-like lectins/glucanases"/>
    <property type="match status" value="1"/>
</dbReference>
<organism evidence="5 6">
    <name type="scientific">Cimex lectularius</name>
    <name type="common">Bed bug</name>
    <name type="synonym">Acanthia lectularia</name>
    <dbReference type="NCBI Taxonomy" id="79782"/>
    <lineage>
        <taxon>Eukaryota</taxon>
        <taxon>Metazoa</taxon>
        <taxon>Ecdysozoa</taxon>
        <taxon>Arthropoda</taxon>
        <taxon>Hexapoda</taxon>
        <taxon>Insecta</taxon>
        <taxon>Pterygota</taxon>
        <taxon>Neoptera</taxon>
        <taxon>Paraneoptera</taxon>
        <taxon>Hemiptera</taxon>
        <taxon>Heteroptera</taxon>
        <taxon>Panheteroptera</taxon>
        <taxon>Cimicomorpha</taxon>
        <taxon>Cimicidae</taxon>
        <taxon>Cimex</taxon>
    </lineage>
</organism>
<evidence type="ECO:0000256" key="3">
    <source>
        <dbReference type="SAM" id="MobiDB-lite"/>
    </source>
</evidence>
<dbReference type="SMART" id="SM00908">
    <property type="entry name" value="Gal-bind_lectin"/>
    <property type="match status" value="1"/>
</dbReference>
<evidence type="ECO:0000313" key="6">
    <source>
        <dbReference type="Proteomes" id="UP000494040"/>
    </source>
</evidence>
<evidence type="ECO:0000256" key="2">
    <source>
        <dbReference type="RuleBase" id="RU102079"/>
    </source>
</evidence>
<dbReference type="GeneID" id="106665322"/>
<keyword evidence="1 2" id="KW-0430">Lectin</keyword>
<evidence type="ECO:0000313" key="5">
    <source>
        <dbReference type="EnsemblMetazoa" id="XP_024082669.1"/>
    </source>
</evidence>
<dbReference type="CDD" id="cd00070">
    <property type="entry name" value="GLECT"/>
    <property type="match status" value="1"/>
</dbReference>
<dbReference type="AlphaFoldDB" id="A0A8I6SH49"/>
<dbReference type="Pfam" id="PF00337">
    <property type="entry name" value="Gal-bind_lectin"/>
    <property type="match status" value="1"/>
</dbReference>
<dbReference type="OMA" id="HFTEFHY"/>
<dbReference type="InterPro" id="IPR001079">
    <property type="entry name" value="Galectin_CRD"/>
</dbReference>
<name>A0A8I6SH49_CIMLE</name>
<dbReference type="RefSeq" id="XP_024082669.1">
    <property type="nucleotide sequence ID" value="XM_024226901.1"/>
</dbReference>
<evidence type="ECO:0000256" key="1">
    <source>
        <dbReference type="ARBA" id="ARBA00022734"/>
    </source>
</evidence>
<proteinExistence type="predicted"/>
<dbReference type="Gene3D" id="2.60.120.200">
    <property type="match status" value="1"/>
</dbReference>
<dbReference type="InterPro" id="IPR044156">
    <property type="entry name" value="Galectin-like"/>
</dbReference>
<dbReference type="InterPro" id="IPR013320">
    <property type="entry name" value="ConA-like_dom_sf"/>
</dbReference>
<feature type="domain" description="Galectin" evidence="4">
    <location>
        <begin position="42"/>
        <end position="174"/>
    </location>
</feature>
<dbReference type="PANTHER" id="PTHR11346">
    <property type="entry name" value="GALECTIN"/>
    <property type="match status" value="1"/>
</dbReference>
<dbReference type="EnsemblMetazoa" id="XM_024226901.1">
    <property type="protein sequence ID" value="XP_024082669.1"/>
    <property type="gene ID" value="LOC106665322"/>
</dbReference>
<sequence>MCVADLQTVYDVRTGSHLEEWPRQKYYIFRLYIVCNIVNVPYVGPINHEFTPGVEVEINAFIYPYARRFAINLQCGPNLSPCDDIALHFSPDFDRMIVVRNSVVSNNWGPEETVGPFPFIKGQNCRICFRHDIDSFKIKVDENEFISFIHRISPTRITHVVINGEINLSSFEVRVTTAAPKYPSSPGMPSAPYPVDCGGIGFQTNRSSPIPPYPPHHAPTPPYPVGGQPPFPTPGQYQNGMNAYPMVPPNSYPSPVPPVVPPYQSGRTSPYPVQPGMPQGGYQQNPTPYYQHSPNLSYPSGGGAVPYPQQPGMPPGGAVYYPSSPGHPKQQSSGPLGKATGILGTMATGGVVGGLMKHGAKKISKKKALKYGLPIAGVGLGAYALNKTFRRGSSSSSSSGSWSD</sequence>
<dbReference type="PROSITE" id="PS51304">
    <property type="entry name" value="GALECTIN"/>
    <property type="match status" value="1"/>
</dbReference>
<reference evidence="5" key="1">
    <citation type="submission" date="2022-01" db="UniProtKB">
        <authorList>
            <consortium name="EnsemblMetazoa"/>
        </authorList>
    </citation>
    <scope>IDENTIFICATION</scope>
</reference>
<dbReference type="KEGG" id="clec:106665322"/>
<accession>A0A8I6SH49</accession>
<feature type="region of interest" description="Disordered" evidence="3">
    <location>
        <begin position="315"/>
        <end position="338"/>
    </location>
</feature>